<dbReference type="Pfam" id="PF00563">
    <property type="entry name" value="EAL"/>
    <property type="match status" value="1"/>
</dbReference>
<name>A0A6P2C8D3_9ACTN</name>
<dbReference type="InterPro" id="IPR035919">
    <property type="entry name" value="EAL_sf"/>
</dbReference>
<dbReference type="SUPFAM" id="SSF141868">
    <property type="entry name" value="EAL domain-like"/>
    <property type="match status" value="1"/>
</dbReference>
<dbReference type="SMART" id="SM00052">
    <property type="entry name" value="EAL"/>
    <property type="match status" value="1"/>
</dbReference>
<dbReference type="InterPro" id="IPR001633">
    <property type="entry name" value="EAL_dom"/>
</dbReference>
<feature type="domain" description="EAL" evidence="1">
    <location>
        <begin position="8"/>
        <end position="256"/>
    </location>
</feature>
<dbReference type="PROSITE" id="PS50883">
    <property type="entry name" value="EAL"/>
    <property type="match status" value="1"/>
</dbReference>
<dbReference type="PANTHER" id="PTHR33121">
    <property type="entry name" value="CYCLIC DI-GMP PHOSPHODIESTERASE PDEF"/>
    <property type="match status" value="1"/>
</dbReference>
<gene>
    <name evidence="2" type="ORF">EAS64_08355</name>
</gene>
<dbReference type="AlphaFoldDB" id="A0A6P2C8D3"/>
<dbReference type="InterPro" id="IPR050706">
    <property type="entry name" value="Cyclic-di-GMP_PDE-like"/>
</dbReference>
<dbReference type="OrthoDB" id="3278016at2"/>
<dbReference type="CDD" id="cd01948">
    <property type="entry name" value="EAL"/>
    <property type="match status" value="1"/>
</dbReference>
<reference evidence="2 3" key="1">
    <citation type="submission" date="2018-11" db="EMBL/GenBank/DDBJ databases">
        <title>Trebonia kvetii gen.nov., sp.nov., a novel acidophilic actinobacterium, and proposal of the new actinobacterial family Treboniaceae fam. nov.</title>
        <authorList>
            <person name="Rapoport D."/>
            <person name="Sagova-Mareckova M."/>
            <person name="Sedlacek I."/>
            <person name="Provaznik J."/>
            <person name="Kralova S."/>
            <person name="Pavlinic D."/>
            <person name="Benes V."/>
            <person name="Kopecky J."/>
        </authorList>
    </citation>
    <scope>NUCLEOTIDE SEQUENCE [LARGE SCALE GENOMIC DNA]</scope>
    <source>
        <strain evidence="2 3">15Tr583</strain>
    </source>
</reference>
<proteinExistence type="predicted"/>
<evidence type="ECO:0000313" key="2">
    <source>
        <dbReference type="EMBL" id="TVZ07287.1"/>
    </source>
</evidence>
<evidence type="ECO:0000259" key="1">
    <source>
        <dbReference type="PROSITE" id="PS50883"/>
    </source>
</evidence>
<comment type="caution">
    <text evidence="2">The sequence shown here is derived from an EMBL/GenBank/DDBJ whole genome shotgun (WGS) entry which is preliminary data.</text>
</comment>
<organism evidence="2 3">
    <name type="scientific">Trebonia kvetii</name>
    <dbReference type="NCBI Taxonomy" id="2480626"/>
    <lineage>
        <taxon>Bacteria</taxon>
        <taxon>Bacillati</taxon>
        <taxon>Actinomycetota</taxon>
        <taxon>Actinomycetes</taxon>
        <taxon>Streptosporangiales</taxon>
        <taxon>Treboniaceae</taxon>
        <taxon>Trebonia</taxon>
    </lineage>
</organism>
<evidence type="ECO:0000313" key="3">
    <source>
        <dbReference type="Proteomes" id="UP000460272"/>
    </source>
</evidence>
<dbReference type="GO" id="GO:0071111">
    <property type="term" value="F:cyclic-guanylate-specific phosphodiesterase activity"/>
    <property type="evidence" value="ECO:0007669"/>
    <property type="project" value="InterPro"/>
</dbReference>
<dbReference type="Gene3D" id="3.20.20.450">
    <property type="entry name" value="EAL domain"/>
    <property type="match status" value="1"/>
</dbReference>
<dbReference type="PANTHER" id="PTHR33121:SF76">
    <property type="entry name" value="SIGNALING PROTEIN"/>
    <property type="match status" value="1"/>
</dbReference>
<dbReference type="EMBL" id="RPFW01000001">
    <property type="protein sequence ID" value="TVZ07287.1"/>
    <property type="molecule type" value="Genomic_DNA"/>
</dbReference>
<accession>A0A6P2C8D3</accession>
<sequence>MMARSNPGTTVENEFERVLHDRLLRTVFQPIVRVESGKVAGYEGLIRGPAGSILESPDALINEAYRQNRVAELDWIARASASRAALAARLAPNDLLFLNIEPVALTSHCPPDLWPDIEEAFRKFRIVLEITERSLDHDPRTLLEGIARQRPTITGLALDDVGADVRAMSLLPVVRPDVIKLDLKVTQGTPSPEAMTVLHLAYEEVERTGATILAEGVETKQHDEVVRAFGAPLAQGWLYGKPTDDPTPAEEHEAHMSIRSELGLEDVRSPFEVLGGQQISRAPRDLVRCLADEVFRHGQHLQPPALLLVLVPDPQVLTKDHLRALSEMARRQVMTGVIGVGMPPEPAPGVRGSQPHDPALDGQYAIIAVSPSTAVAVVARQTHTTQPDFYFGLIHDRPRITTAARCLLRQLGPQPASG</sequence>
<dbReference type="Proteomes" id="UP000460272">
    <property type="component" value="Unassembled WGS sequence"/>
</dbReference>
<keyword evidence="3" id="KW-1185">Reference proteome</keyword>
<protein>
    <submittedName>
        <fullName evidence="2">EAL domain-containing protein</fullName>
    </submittedName>
</protein>